<sequence>MATVPTNISEAVYQIKRWKGVNEALEGEASLKMGEAAVMRNFKVTAGGALQKRGGSVNVAGLLSSYTVTVDAENPQVLYTENGSSSLALTMYPGVQADEMGALEPTGTPVLVTEANADEHEGWYYMDGLGRCFRFEGIERSRR</sequence>
<proteinExistence type="predicted"/>
<name>A0A9D1FC38_9FIRM</name>
<evidence type="ECO:0000313" key="1">
    <source>
        <dbReference type="EMBL" id="HIS66200.1"/>
    </source>
</evidence>
<dbReference type="AlphaFoldDB" id="A0A9D1FC38"/>
<protein>
    <submittedName>
        <fullName evidence="1">Uncharacterized protein</fullName>
    </submittedName>
</protein>
<dbReference type="EMBL" id="DVJK01000040">
    <property type="protein sequence ID" value="HIS66200.1"/>
    <property type="molecule type" value="Genomic_DNA"/>
</dbReference>
<dbReference type="Proteomes" id="UP000824001">
    <property type="component" value="Unassembled WGS sequence"/>
</dbReference>
<organism evidence="1 2">
    <name type="scientific">Candidatus Scatomorpha merdipullorum</name>
    <dbReference type="NCBI Taxonomy" id="2840927"/>
    <lineage>
        <taxon>Bacteria</taxon>
        <taxon>Bacillati</taxon>
        <taxon>Bacillota</taxon>
        <taxon>Clostridia</taxon>
        <taxon>Eubacteriales</taxon>
        <taxon>Candidatus Scatomorpha</taxon>
    </lineage>
</organism>
<gene>
    <name evidence="1" type="ORF">IAC18_01425</name>
</gene>
<comment type="caution">
    <text evidence="1">The sequence shown here is derived from an EMBL/GenBank/DDBJ whole genome shotgun (WGS) entry which is preliminary data.</text>
</comment>
<evidence type="ECO:0000313" key="2">
    <source>
        <dbReference type="Proteomes" id="UP000824001"/>
    </source>
</evidence>
<reference evidence="1" key="2">
    <citation type="journal article" date="2021" name="PeerJ">
        <title>Extensive microbial diversity within the chicken gut microbiome revealed by metagenomics and culture.</title>
        <authorList>
            <person name="Gilroy R."/>
            <person name="Ravi A."/>
            <person name="Getino M."/>
            <person name="Pursley I."/>
            <person name="Horton D.L."/>
            <person name="Alikhan N.F."/>
            <person name="Baker D."/>
            <person name="Gharbi K."/>
            <person name="Hall N."/>
            <person name="Watson M."/>
            <person name="Adriaenssens E.M."/>
            <person name="Foster-Nyarko E."/>
            <person name="Jarju S."/>
            <person name="Secka A."/>
            <person name="Antonio M."/>
            <person name="Oren A."/>
            <person name="Chaudhuri R.R."/>
            <person name="La Ragione R."/>
            <person name="Hildebrand F."/>
            <person name="Pallen M.J."/>
        </authorList>
    </citation>
    <scope>NUCLEOTIDE SEQUENCE</scope>
    <source>
        <strain evidence="1">ChiHjej10B9-9673</strain>
    </source>
</reference>
<reference evidence="1" key="1">
    <citation type="submission" date="2020-10" db="EMBL/GenBank/DDBJ databases">
        <authorList>
            <person name="Gilroy R."/>
        </authorList>
    </citation>
    <scope>NUCLEOTIDE SEQUENCE</scope>
    <source>
        <strain evidence="1">ChiHjej10B9-9673</strain>
    </source>
</reference>
<accession>A0A9D1FC38</accession>